<keyword evidence="5 8" id="KW-0406">Ion transport</keyword>
<dbReference type="STRING" id="1328760.A0A165HGU2"/>
<feature type="region of interest" description="Disordered" evidence="9">
    <location>
        <begin position="878"/>
        <end position="923"/>
    </location>
</feature>
<feature type="transmembrane region" description="Helical" evidence="10">
    <location>
        <begin position="343"/>
        <end position="363"/>
    </location>
</feature>
<gene>
    <name evidence="12" type="ORF">L228DRAFT_282216</name>
</gene>
<feature type="transmembrane region" description="Helical" evidence="10">
    <location>
        <begin position="176"/>
        <end position="197"/>
    </location>
</feature>
<keyword evidence="6 10" id="KW-0472">Membrane</keyword>
<dbReference type="Proteomes" id="UP000076632">
    <property type="component" value="Unassembled WGS sequence"/>
</dbReference>
<evidence type="ECO:0000256" key="8">
    <source>
        <dbReference type="RuleBase" id="RU003857"/>
    </source>
</evidence>
<dbReference type="FunCoup" id="A0A165HGU2">
    <property type="interactions" value="15"/>
</dbReference>
<dbReference type="PANTHER" id="PTHR11003:SF291">
    <property type="entry name" value="IP11374P"/>
    <property type="match status" value="1"/>
</dbReference>
<keyword evidence="4 10" id="KW-1133">Transmembrane helix</keyword>
<feature type="compositionally biased region" description="Basic residues" evidence="9">
    <location>
        <begin position="477"/>
        <end position="487"/>
    </location>
</feature>
<feature type="compositionally biased region" description="Polar residues" evidence="9">
    <location>
        <begin position="710"/>
        <end position="727"/>
    </location>
</feature>
<feature type="compositionally biased region" description="Acidic residues" evidence="9">
    <location>
        <begin position="913"/>
        <end position="923"/>
    </location>
</feature>
<feature type="transmembrane region" description="Helical" evidence="10">
    <location>
        <begin position="247"/>
        <end position="269"/>
    </location>
</feature>
<evidence type="ECO:0000256" key="3">
    <source>
        <dbReference type="ARBA" id="ARBA00022692"/>
    </source>
</evidence>
<evidence type="ECO:0000256" key="10">
    <source>
        <dbReference type="SAM" id="Phobius"/>
    </source>
</evidence>
<feature type="compositionally biased region" description="Basic residues" evidence="9">
    <location>
        <begin position="890"/>
        <end position="901"/>
    </location>
</feature>
<dbReference type="GO" id="GO:0015271">
    <property type="term" value="F:outward rectifier potassium channel activity"/>
    <property type="evidence" value="ECO:0007669"/>
    <property type="project" value="TreeGrafter"/>
</dbReference>
<name>A0A165HGU2_XYLHT</name>
<sequence>MDARVKLGESSEGVVATDRKDFSDGTETQPESSGDRDAQQQSFQHDNPSSRTGLEGANIPADSSKGTRQLEIHNPSSTETSESPPTTDLTDGQSPDKLIPLRNSSNHSRRIQWPHWKLRPADDDEEQNWWFASTAIPLIAATTGPLANVLSIAALVTKWRNHVPIDGGPEIPDPHWCIALNGCSLACGFTGNLFLLFNFTRKIRYIVALPMSIIFWYFATGILIAIEACMNKYIPPAGPDQVYSQGFWHAVLAAIFYMISSMILMINMLGYFLGHYPQHFTLTDHQRTLILQTMMFFIWLAGGAGVFAQVCDWSFVDALYFCDVTILTVGFGDYIPVDDAARGLVLPYSVGGIIILGLMVNSIRNFSLELSREKIIKRHVERKRARTIEKVVTTSTEIQQRMATLERRPSFISSPMSPREIFVKIPAPQAGQKPLHVAAQRFTDRLNQHEAEKEKEEEEKEEAAKKETEAEMEKARQARTHHPHNNHSPHIPGQNSIPLLRPKAKLILLRAEKDRFLAMRNIQRSMARFKRWYALSLSVTAFALLWCLGAVVFWRAEREVQGMTYFKALYFCYVSLLTIGYGDLAPKSNVGKPFFIVWSLIAVPTMTILVSDMGDTVIHGFNRATFVLGDWTILPKAGLWNSFLEKNKWAVGWWGKFVEWREQKQLRREQEKRIAEGFPIGPAPGEGSDDYVAADDPEAGSASPDVLMSSRGTSRNNARSRSNATTREQSRPTLETLATEELDERALARRLTAAIRRVADDLKLGSTRKYEYEEWVEFTRLIRFSALVGRKGNRRASRSGGRSGVGGGSGGGRNNNGQGAEGDDNDDDNEMEDDIEQEEQSLGLVDWDWIGEDSPMLADQTEPEWVLDRLCESLDRYFRRTIPPPSSSSRRSRSKRKRTRQGRTQLRFHDEHDNDDDGDGVGS</sequence>
<dbReference type="EMBL" id="KV407457">
    <property type="protein sequence ID" value="KZF23493.1"/>
    <property type="molecule type" value="Genomic_DNA"/>
</dbReference>
<dbReference type="PRINTS" id="PR01333">
    <property type="entry name" value="2POREKCHANEL"/>
</dbReference>
<feature type="transmembrane region" description="Helical" evidence="10">
    <location>
        <begin position="565"/>
        <end position="582"/>
    </location>
</feature>
<dbReference type="GO" id="GO:0022841">
    <property type="term" value="F:potassium ion leak channel activity"/>
    <property type="evidence" value="ECO:0007669"/>
    <property type="project" value="TreeGrafter"/>
</dbReference>
<feature type="compositionally biased region" description="Acidic residues" evidence="9">
    <location>
        <begin position="821"/>
        <end position="838"/>
    </location>
</feature>
<dbReference type="Pfam" id="PF07885">
    <property type="entry name" value="Ion_trans_2"/>
    <property type="match status" value="2"/>
</dbReference>
<keyword evidence="13" id="KW-1185">Reference proteome</keyword>
<evidence type="ECO:0000259" key="11">
    <source>
        <dbReference type="Pfam" id="PF07885"/>
    </source>
</evidence>
<dbReference type="OMA" id="DWWFAST"/>
<accession>A0A165HGU2</accession>
<dbReference type="GO" id="GO:0005886">
    <property type="term" value="C:plasma membrane"/>
    <property type="evidence" value="ECO:0007669"/>
    <property type="project" value="TreeGrafter"/>
</dbReference>
<evidence type="ECO:0000313" key="12">
    <source>
        <dbReference type="EMBL" id="KZF23493.1"/>
    </source>
</evidence>
<protein>
    <submittedName>
        <fullName evidence="12">Voltage-gated potassium channel</fullName>
    </submittedName>
</protein>
<organism evidence="12 13">
    <name type="scientific">Xylona heveae (strain CBS 132557 / TC161)</name>
    <dbReference type="NCBI Taxonomy" id="1328760"/>
    <lineage>
        <taxon>Eukaryota</taxon>
        <taxon>Fungi</taxon>
        <taxon>Dikarya</taxon>
        <taxon>Ascomycota</taxon>
        <taxon>Pezizomycotina</taxon>
        <taxon>Xylonomycetes</taxon>
        <taxon>Xylonales</taxon>
        <taxon>Xylonaceae</taxon>
        <taxon>Xylona</taxon>
    </lineage>
</organism>
<evidence type="ECO:0000256" key="2">
    <source>
        <dbReference type="ARBA" id="ARBA00022448"/>
    </source>
</evidence>
<evidence type="ECO:0000313" key="13">
    <source>
        <dbReference type="Proteomes" id="UP000076632"/>
    </source>
</evidence>
<evidence type="ECO:0000256" key="1">
    <source>
        <dbReference type="ARBA" id="ARBA00004141"/>
    </source>
</evidence>
<proteinExistence type="inferred from homology"/>
<feature type="compositionally biased region" description="Low complexity" evidence="9">
    <location>
        <begin position="75"/>
        <end position="87"/>
    </location>
</feature>
<feature type="region of interest" description="Disordered" evidence="9">
    <location>
        <begin position="1"/>
        <end position="106"/>
    </location>
</feature>
<reference evidence="12 13" key="1">
    <citation type="journal article" date="2016" name="Fungal Biol.">
        <title>The genome of Xylona heveae provides a window into fungal endophytism.</title>
        <authorList>
            <person name="Gazis R."/>
            <person name="Kuo A."/>
            <person name="Riley R."/>
            <person name="LaButti K."/>
            <person name="Lipzen A."/>
            <person name="Lin J."/>
            <person name="Amirebrahimi M."/>
            <person name="Hesse C.N."/>
            <person name="Spatafora J.W."/>
            <person name="Henrissat B."/>
            <person name="Hainaut M."/>
            <person name="Grigoriev I.V."/>
            <person name="Hibbett D.S."/>
        </authorList>
    </citation>
    <scope>NUCLEOTIDE SEQUENCE [LARGE SCALE GENOMIC DNA]</scope>
    <source>
        <strain evidence="12 13">TC161</strain>
    </source>
</reference>
<keyword evidence="7 8" id="KW-0407">Ion channel</keyword>
<comment type="similarity">
    <text evidence="8">Belongs to the two pore domain potassium channel (TC 1.A.1.8) family.</text>
</comment>
<keyword evidence="3 8" id="KW-0812">Transmembrane</keyword>
<feature type="transmembrane region" description="Helical" evidence="10">
    <location>
        <begin position="129"/>
        <end position="156"/>
    </location>
</feature>
<dbReference type="OrthoDB" id="297496at2759"/>
<dbReference type="GO" id="GO:0030322">
    <property type="term" value="P:stabilization of membrane potential"/>
    <property type="evidence" value="ECO:0007669"/>
    <property type="project" value="TreeGrafter"/>
</dbReference>
<feature type="compositionally biased region" description="Basic and acidic residues" evidence="9">
    <location>
        <begin position="462"/>
        <end position="476"/>
    </location>
</feature>
<dbReference type="InterPro" id="IPR003280">
    <property type="entry name" value="2pore_dom_K_chnl"/>
</dbReference>
<dbReference type="AlphaFoldDB" id="A0A165HGU2"/>
<dbReference type="PANTHER" id="PTHR11003">
    <property type="entry name" value="POTASSIUM CHANNEL, SUBFAMILY K"/>
    <property type="match status" value="1"/>
</dbReference>
<dbReference type="Gene3D" id="1.10.287.70">
    <property type="match status" value="2"/>
</dbReference>
<feature type="domain" description="Potassium channel" evidence="11">
    <location>
        <begin position="543"/>
        <end position="617"/>
    </location>
</feature>
<dbReference type="SUPFAM" id="SSF81324">
    <property type="entry name" value="Voltage-gated potassium channels"/>
    <property type="match status" value="2"/>
</dbReference>
<dbReference type="InterPro" id="IPR013099">
    <property type="entry name" value="K_chnl_dom"/>
</dbReference>
<feature type="region of interest" description="Disordered" evidence="9">
    <location>
        <begin position="674"/>
        <end position="739"/>
    </location>
</feature>
<feature type="transmembrane region" description="Helical" evidence="10">
    <location>
        <begin position="289"/>
        <end position="311"/>
    </location>
</feature>
<evidence type="ECO:0000256" key="5">
    <source>
        <dbReference type="ARBA" id="ARBA00023065"/>
    </source>
</evidence>
<feature type="compositionally biased region" description="Gly residues" evidence="9">
    <location>
        <begin position="801"/>
        <end position="814"/>
    </location>
</feature>
<comment type="subcellular location">
    <subcellularLocation>
        <location evidence="1">Membrane</location>
        <topology evidence="1">Multi-pass membrane protein</topology>
    </subcellularLocation>
</comment>
<dbReference type="GeneID" id="28901108"/>
<evidence type="ECO:0000256" key="6">
    <source>
        <dbReference type="ARBA" id="ARBA00023136"/>
    </source>
</evidence>
<feature type="transmembrane region" description="Helical" evidence="10">
    <location>
        <begin position="203"/>
        <end position="226"/>
    </location>
</feature>
<feature type="region of interest" description="Disordered" evidence="9">
    <location>
        <begin position="449"/>
        <end position="496"/>
    </location>
</feature>
<feature type="region of interest" description="Disordered" evidence="9">
    <location>
        <begin position="792"/>
        <end position="838"/>
    </location>
</feature>
<evidence type="ECO:0000256" key="9">
    <source>
        <dbReference type="SAM" id="MobiDB-lite"/>
    </source>
</evidence>
<feature type="domain" description="Potassium channel" evidence="11">
    <location>
        <begin position="295"/>
        <end position="366"/>
    </location>
</feature>
<dbReference type="FunFam" id="1.10.287.70:FF:000182">
    <property type="entry name" value="Outward-rectifier potassium channel TOK1"/>
    <property type="match status" value="1"/>
</dbReference>
<evidence type="ECO:0000256" key="7">
    <source>
        <dbReference type="ARBA" id="ARBA00023303"/>
    </source>
</evidence>
<keyword evidence="2 8" id="KW-0813">Transport</keyword>
<feature type="compositionally biased region" description="Acidic residues" evidence="9">
    <location>
        <begin position="687"/>
        <end position="698"/>
    </location>
</feature>
<dbReference type="InParanoid" id="A0A165HGU2"/>
<feature type="transmembrane region" description="Helical" evidence="10">
    <location>
        <begin position="594"/>
        <end position="611"/>
    </location>
</feature>
<dbReference type="RefSeq" id="XP_018189048.1">
    <property type="nucleotide sequence ID" value="XM_018335971.1"/>
</dbReference>
<feature type="compositionally biased region" description="Polar residues" evidence="9">
    <location>
        <begin position="39"/>
        <end position="52"/>
    </location>
</feature>
<evidence type="ECO:0000256" key="4">
    <source>
        <dbReference type="ARBA" id="ARBA00022989"/>
    </source>
</evidence>
<dbReference type="FunFam" id="1.10.287.70:FF:000170">
    <property type="entry name" value="Outward-rectifier potassium channel TOK1"/>
    <property type="match status" value="1"/>
</dbReference>
<feature type="transmembrane region" description="Helical" evidence="10">
    <location>
        <begin position="532"/>
        <end position="553"/>
    </location>
</feature>